<sequence>MEKIQAQLVEFLQHPRFDPVFTQIETKTKVKREALAGGSLALLALYLIFGAAAELICNIIGFIYPAYCSVKAIETSRKSDDTQWLTYWVVFAVLSIIELPFEDFILHYFPIYWLTKTVFLMWCYLPSSNNGADFVYKVVIRPLFKQHETEIDHVVDEVTDSVIDAAAAAKKRVLDTVKLGDVVESAKKVVAEASQENQ</sequence>
<evidence type="ECO:0000256" key="3">
    <source>
        <dbReference type="ARBA" id="ARBA00022692"/>
    </source>
</evidence>
<dbReference type="EMBL" id="CAXKWB010013102">
    <property type="protein sequence ID" value="CAL4106629.1"/>
    <property type="molecule type" value="Genomic_DNA"/>
</dbReference>
<keyword evidence="8" id="KW-1185">Reference proteome</keyword>
<feature type="transmembrane region" description="Helical" evidence="6">
    <location>
        <begin position="107"/>
        <end position="125"/>
    </location>
</feature>
<comment type="subcellular location">
    <subcellularLocation>
        <location evidence="1 6">Membrane</location>
        <topology evidence="1 6">Multi-pass membrane protein</topology>
    </subcellularLocation>
</comment>
<dbReference type="Proteomes" id="UP001497623">
    <property type="component" value="Unassembled WGS sequence"/>
</dbReference>
<gene>
    <name evidence="7" type="ORF">MNOR_LOCUS18373</name>
</gene>
<evidence type="ECO:0000256" key="6">
    <source>
        <dbReference type="RuleBase" id="RU362006"/>
    </source>
</evidence>
<keyword evidence="5 6" id="KW-0472">Membrane</keyword>
<dbReference type="AlphaFoldDB" id="A0AAV2R2C2"/>
<organism evidence="7 8">
    <name type="scientific">Meganyctiphanes norvegica</name>
    <name type="common">Northern krill</name>
    <name type="synonym">Thysanopoda norvegica</name>
    <dbReference type="NCBI Taxonomy" id="48144"/>
    <lineage>
        <taxon>Eukaryota</taxon>
        <taxon>Metazoa</taxon>
        <taxon>Ecdysozoa</taxon>
        <taxon>Arthropoda</taxon>
        <taxon>Crustacea</taxon>
        <taxon>Multicrustacea</taxon>
        <taxon>Malacostraca</taxon>
        <taxon>Eumalacostraca</taxon>
        <taxon>Eucarida</taxon>
        <taxon>Euphausiacea</taxon>
        <taxon>Euphausiidae</taxon>
        <taxon>Meganyctiphanes</taxon>
    </lineage>
</organism>
<evidence type="ECO:0000256" key="4">
    <source>
        <dbReference type="ARBA" id="ARBA00022989"/>
    </source>
</evidence>
<name>A0AAV2R2C2_MEGNR</name>
<proteinExistence type="inferred from homology"/>
<reference evidence="7 8" key="1">
    <citation type="submission" date="2024-05" db="EMBL/GenBank/DDBJ databases">
        <authorList>
            <person name="Wallberg A."/>
        </authorList>
    </citation>
    <scope>NUCLEOTIDE SEQUENCE [LARGE SCALE GENOMIC DNA]</scope>
</reference>
<evidence type="ECO:0000256" key="2">
    <source>
        <dbReference type="ARBA" id="ARBA00008573"/>
    </source>
</evidence>
<accession>A0AAV2R2C2</accession>
<dbReference type="InterPro" id="IPR004345">
    <property type="entry name" value="TB2_DP1_HVA22"/>
</dbReference>
<dbReference type="PANTHER" id="PTHR12300">
    <property type="entry name" value="HVA22-LIKE PROTEINS"/>
    <property type="match status" value="1"/>
</dbReference>
<evidence type="ECO:0000313" key="8">
    <source>
        <dbReference type="Proteomes" id="UP001497623"/>
    </source>
</evidence>
<comment type="caution">
    <text evidence="7">The sequence shown here is derived from an EMBL/GenBank/DDBJ whole genome shotgun (WGS) entry which is preliminary data.</text>
</comment>
<protein>
    <recommendedName>
        <fullName evidence="6">Receptor expression-enhancing protein</fullName>
    </recommendedName>
</protein>
<evidence type="ECO:0000313" key="7">
    <source>
        <dbReference type="EMBL" id="CAL4106629.1"/>
    </source>
</evidence>
<keyword evidence="3 6" id="KW-0812">Transmembrane</keyword>
<feature type="non-terminal residue" evidence="7">
    <location>
        <position position="198"/>
    </location>
</feature>
<dbReference type="PANTHER" id="PTHR12300:SF161">
    <property type="entry name" value="RECEPTOR EXPRESSION-ENHANCING PROTEIN"/>
    <property type="match status" value="1"/>
</dbReference>
<feature type="transmembrane region" description="Helical" evidence="6">
    <location>
        <begin position="84"/>
        <end position="101"/>
    </location>
</feature>
<keyword evidence="4 6" id="KW-1133">Transmembrane helix</keyword>
<evidence type="ECO:0000256" key="5">
    <source>
        <dbReference type="ARBA" id="ARBA00023136"/>
    </source>
</evidence>
<dbReference type="Pfam" id="PF03134">
    <property type="entry name" value="TB2_DP1_HVA22"/>
    <property type="match status" value="1"/>
</dbReference>
<feature type="transmembrane region" description="Helical" evidence="6">
    <location>
        <begin position="40"/>
        <end position="64"/>
    </location>
</feature>
<evidence type="ECO:0000256" key="1">
    <source>
        <dbReference type="ARBA" id="ARBA00004141"/>
    </source>
</evidence>
<dbReference type="GO" id="GO:0016020">
    <property type="term" value="C:membrane"/>
    <property type="evidence" value="ECO:0007669"/>
    <property type="project" value="UniProtKB-SubCell"/>
</dbReference>
<comment type="similarity">
    <text evidence="2 6">Belongs to the DP1 family.</text>
</comment>